<dbReference type="SUPFAM" id="SSF58104">
    <property type="entry name" value="Methyl-accepting chemotaxis protein (MCP) signaling domain"/>
    <property type="match status" value="1"/>
</dbReference>
<accession>A0ABV8VVT8</accession>
<dbReference type="NCBIfam" id="TIGR03057">
    <property type="entry name" value="xxxLxxG_by_4"/>
    <property type="match status" value="1"/>
</dbReference>
<feature type="chain" id="PRO_5046673966" evidence="1">
    <location>
        <begin position="26"/>
        <end position="594"/>
    </location>
</feature>
<keyword evidence="1" id="KW-0732">Signal</keyword>
<dbReference type="EMBL" id="JBHSDV010000001">
    <property type="protein sequence ID" value="MFC4386908.1"/>
    <property type="molecule type" value="Genomic_DNA"/>
</dbReference>
<evidence type="ECO:0000256" key="1">
    <source>
        <dbReference type="SAM" id="SignalP"/>
    </source>
</evidence>
<dbReference type="RefSeq" id="WP_390196010.1">
    <property type="nucleotide sequence ID" value="NZ_JBHSDV010000001.1"/>
</dbReference>
<reference evidence="3" key="1">
    <citation type="journal article" date="2019" name="Int. J. Syst. Evol. Microbiol.">
        <title>The Global Catalogue of Microorganisms (GCM) 10K type strain sequencing project: providing services to taxonomists for standard genome sequencing and annotation.</title>
        <authorList>
            <consortium name="The Broad Institute Genomics Platform"/>
            <consortium name="The Broad Institute Genome Sequencing Center for Infectious Disease"/>
            <person name="Wu L."/>
            <person name="Ma J."/>
        </authorList>
    </citation>
    <scope>NUCLEOTIDE SEQUENCE [LARGE SCALE GENOMIC DNA]</scope>
    <source>
        <strain evidence="3">KACC 14058</strain>
    </source>
</reference>
<dbReference type="Proteomes" id="UP001595880">
    <property type="component" value="Unassembled WGS sequence"/>
</dbReference>
<evidence type="ECO:0000313" key="2">
    <source>
        <dbReference type="EMBL" id="MFC4386908.1"/>
    </source>
</evidence>
<dbReference type="InterPro" id="IPR023908">
    <property type="entry name" value="xxxLxxG_rpt"/>
</dbReference>
<name>A0ABV8VVT8_9BACI</name>
<keyword evidence="3" id="KW-1185">Reference proteome</keyword>
<comment type="caution">
    <text evidence="2">The sequence shown here is derived from an EMBL/GenBank/DDBJ whole genome shotgun (WGS) entry which is preliminary data.</text>
</comment>
<proteinExistence type="predicted"/>
<dbReference type="Gene3D" id="1.10.287.950">
    <property type="entry name" value="Methyl-accepting chemotaxis protein"/>
    <property type="match status" value="2"/>
</dbReference>
<organism evidence="2 3">
    <name type="scientific">Gracilibacillus marinus</name>
    <dbReference type="NCBI Taxonomy" id="630535"/>
    <lineage>
        <taxon>Bacteria</taxon>
        <taxon>Bacillati</taxon>
        <taxon>Bacillota</taxon>
        <taxon>Bacilli</taxon>
        <taxon>Bacillales</taxon>
        <taxon>Bacillaceae</taxon>
        <taxon>Gracilibacillus</taxon>
    </lineage>
</organism>
<evidence type="ECO:0000313" key="3">
    <source>
        <dbReference type="Proteomes" id="UP001595880"/>
    </source>
</evidence>
<gene>
    <name evidence="2" type="ORF">ACFOZ1_03695</name>
</gene>
<feature type="signal peptide" evidence="1">
    <location>
        <begin position="1"/>
        <end position="25"/>
    </location>
</feature>
<protein>
    <submittedName>
        <fullName evidence="2">YhgE/Pip domain-containing protein</fullName>
    </submittedName>
</protein>
<sequence>MSWKKIMIYTVVLFLLFPVVSTAKADAGTIKTKDEVIYATLDALGNQEGMYVVNRFDMGEQGSVVDYGNYTEVKNLSNLNEIELDGDKIQFEATEDEFYYQGQLDQLSLPWDITIEYLLNGEIIEPKELIGQDGALEIRLTTKENKDSKETFYNNYLLQISFTLQPSVFENIVAENATIANAGKNKQVAFTVMPENDGEFSIKADVTDFEMDGIDITAVPSSMSIDAPNVDEMTDELGTLSSAINDVHKGVGEFQSGINELNDGLGALLGGSNEFKNGMTELNQSSDQLRAASSSIQDALVQLNQALSGEAGSVDLSQLVQLPKGLNQISSGLTETAEGLKTLDEKYSQAYDALTNAIHLIPDTKLTEEEMQALKESDVDEKVVQQLLETYEAAYMVKGTYQQVKPAFDAVKTNLPSVNQALVDMADGLATTSDNIANAIDSMDITKSMAELQEGISALATNYQSFHKGLEEYVDGLSQLTTGYTDIHQGLDELDNGVAQLADGARELHDGTGELANQTADLPEQMKDGIDEMIAEYDKSDFEAQSFVSDKNEQIGTVQFVITTKALNKEESDEEKQEKEEEKGIWERFLDLFR</sequence>